<evidence type="ECO:0000256" key="1">
    <source>
        <dbReference type="SAM" id="MobiDB-lite"/>
    </source>
</evidence>
<evidence type="ECO:0000313" key="3">
    <source>
        <dbReference type="EMBL" id="KHN86958.1"/>
    </source>
</evidence>
<feature type="region of interest" description="Disordered" evidence="1">
    <location>
        <begin position="1"/>
        <end position="21"/>
    </location>
</feature>
<accession>A0A0B2VZ78</accession>
<evidence type="ECO:0008006" key="5">
    <source>
        <dbReference type="Google" id="ProtNLM"/>
    </source>
</evidence>
<keyword evidence="4" id="KW-1185">Reference proteome</keyword>
<keyword evidence="2" id="KW-0472">Membrane</keyword>
<gene>
    <name evidence="3" type="ORF">Tcan_02830</name>
</gene>
<keyword evidence="2" id="KW-0812">Transmembrane</keyword>
<evidence type="ECO:0000256" key="2">
    <source>
        <dbReference type="SAM" id="Phobius"/>
    </source>
</evidence>
<dbReference type="AlphaFoldDB" id="A0A0B2VZ78"/>
<feature type="transmembrane region" description="Helical" evidence="2">
    <location>
        <begin position="73"/>
        <end position="91"/>
    </location>
</feature>
<dbReference type="EMBL" id="JPKZ01000504">
    <property type="protein sequence ID" value="KHN86958.1"/>
    <property type="molecule type" value="Genomic_DNA"/>
</dbReference>
<evidence type="ECO:0000313" key="4">
    <source>
        <dbReference type="Proteomes" id="UP000031036"/>
    </source>
</evidence>
<protein>
    <recommendedName>
        <fullName evidence="5">G_PROTEIN_RECEP_F1_2 domain-containing protein</fullName>
    </recommendedName>
</protein>
<proteinExistence type="predicted"/>
<keyword evidence="2" id="KW-1133">Transmembrane helix</keyword>
<dbReference type="Proteomes" id="UP000031036">
    <property type="component" value="Unassembled WGS sequence"/>
</dbReference>
<sequence>MTEFQISTTIKPPTPNSTAMSPQHLEDERMLRLFIYFLDGYVTLFIVLIGISFNTFCMLIFQRMNRGKFSLAQYYLVVLVLSAPATMHFLASSRSKAL</sequence>
<organism evidence="3 4">
    <name type="scientific">Toxocara canis</name>
    <name type="common">Canine roundworm</name>
    <dbReference type="NCBI Taxonomy" id="6265"/>
    <lineage>
        <taxon>Eukaryota</taxon>
        <taxon>Metazoa</taxon>
        <taxon>Ecdysozoa</taxon>
        <taxon>Nematoda</taxon>
        <taxon>Chromadorea</taxon>
        <taxon>Rhabditida</taxon>
        <taxon>Spirurina</taxon>
        <taxon>Ascaridomorpha</taxon>
        <taxon>Ascaridoidea</taxon>
        <taxon>Toxocaridae</taxon>
        <taxon>Toxocara</taxon>
    </lineage>
</organism>
<feature type="transmembrane region" description="Helical" evidence="2">
    <location>
        <begin position="33"/>
        <end position="61"/>
    </location>
</feature>
<name>A0A0B2VZ78_TOXCA</name>
<reference evidence="3 4" key="1">
    <citation type="submission" date="2014-11" db="EMBL/GenBank/DDBJ databases">
        <title>Genetic blueprint of the zoonotic pathogen Toxocara canis.</title>
        <authorList>
            <person name="Zhu X.-Q."/>
            <person name="Korhonen P.K."/>
            <person name="Cai H."/>
            <person name="Young N.D."/>
            <person name="Nejsum P."/>
            <person name="von Samson-Himmelstjerna G."/>
            <person name="Boag P.R."/>
            <person name="Tan P."/>
            <person name="Li Q."/>
            <person name="Min J."/>
            <person name="Yang Y."/>
            <person name="Wang X."/>
            <person name="Fang X."/>
            <person name="Hall R.S."/>
            <person name="Hofmann A."/>
            <person name="Sternberg P.W."/>
            <person name="Jex A.R."/>
            <person name="Gasser R.B."/>
        </authorList>
    </citation>
    <scope>NUCLEOTIDE SEQUENCE [LARGE SCALE GENOMIC DNA]</scope>
    <source>
        <strain evidence="3">PN_DK_2014</strain>
    </source>
</reference>
<comment type="caution">
    <text evidence="3">The sequence shown here is derived from an EMBL/GenBank/DDBJ whole genome shotgun (WGS) entry which is preliminary data.</text>
</comment>